<feature type="compositionally biased region" description="Basic and acidic residues" evidence="1">
    <location>
        <begin position="7"/>
        <end position="19"/>
    </location>
</feature>
<evidence type="ECO:0000256" key="1">
    <source>
        <dbReference type="SAM" id="MobiDB-lite"/>
    </source>
</evidence>
<accession>A0A6N9Z914</accession>
<reference evidence="2 3" key="1">
    <citation type="submission" date="2019-10" db="EMBL/GenBank/DDBJ databases">
        <title>Bifidobacterium from non-human primates.</title>
        <authorList>
            <person name="Modesto M."/>
        </authorList>
    </citation>
    <scope>NUCLEOTIDE SEQUENCE [LARGE SCALE GENOMIC DNA]</scope>
    <source>
        <strain evidence="2 3">TRE17</strain>
    </source>
</reference>
<dbReference type="Proteomes" id="UP000469194">
    <property type="component" value="Unassembled WGS sequence"/>
</dbReference>
<dbReference type="RefSeq" id="WP_163232958.1">
    <property type="nucleotide sequence ID" value="NZ_WHZW01000034.1"/>
</dbReference>
<feature type="region of interest" description="Disordered" evidence="1">
    <location>
        <begin position="1"/>
        <end position="31"/>
    </location>
</feature>
<sequence length="140" mass="15415">MKSTTEAMDRLDSPDRKAAPTDTTPTGDMSVETRLFIQQAQRIAVIDSQIKELMEERDDLKSQILMSHPDPGSYEAGALTVTVKTGAKRLDPRKLEQAYPADKYPQLYKATLDTKAVRSQFAPAALEAYQTTGNPTVVVA</sequence>
<evidence type="ECO:0000313" key="3">
    <source>
        <dbReference type="Proteomes" id="UP000469194"/>
    </source>
</evidence>
<comment type="caution">
    <text evidence="2">The sequence shown here is derived from an EMBL/GenBank/DDBJ whole genome shotgun (WGS) entry which is preliminary data.</text>
</comment>
<name>A0A6N9Z914_9BIFI</name>
<dbReference type="AlphaFoldDB" id="A0A6N9Z914"/>
<proteinExistence type="predicted"/>
<evidence type="ECO:0000313" key="2">
    <source>
        <dbReference type="EMBL" id="NEG90583.1"/>
    </source>
</evidence>
<protein>
    <submittedName>
        <fullName evidence="2">Uncharacterized protein</fullName>
    </submittedName>
</protein>
<dbReference type="EMBL" id="WHZW01000034">
    <property type="protein sequence ID" value="NEG90583.1"/>
    <property type="molecule type" value="Genomic_DNA"/>
</dbReference>
<keyword evidence="3" id="KW-1185">Reference proteome</keyword>
<gene>
    <name evidence="2" type="ORF">GFD25_11470</name>
</gene>
<organism evidence="2 3">
    <name type="scientific">Bifidobacterium aerophilum</name>
    <dbReference type="NCBI Taxonomy" id="1798155"/>
    <lineage>
        <taxon>Bacteria</taxon>
        <taxon>Bacillati</taxon>
        <taxon>Actinomycetota</taxon>
        <taxon>Actinomycetes</taxon>
        <taxon>Bifidobacteriales</taxon>
        <taxon>Bifidobacteriaceae</taxon>
        <taxon>Bifidobacterium</taxon>
    </lineage>
</organism>